<protein>
    <submittedName>
        <fullName evidence="2">Recombination protein O N-terminal domain-containing protein</fullName>
    </submittedName>
</protein>
<comment type="caution">
    <text evidence="2">The sequence shown here is derived from an EMBL/GenBank/DDBJ whole genome shotgun (WGS) entry which is preliminary data.</text>
</comment>
<name>A0ABU2ZFI1_9SPHN</name>
<feature type="domain" description="DNA replication/recombination mediator RecO N-terminal" evidence="1">
    <location>
        <begin position="1"/>
        <end position="76"/>
    </location>
</feature>
<dbReference type="InterPro" id="IPR003717">
    <property type="entry name" value="RecO"/>
</dbReference>
<evidence type="ECO:0000313" key="3">
    <source>
        <dbReference type="Proteomes" id="UP001259803"/>
    </source>
</evidence>
<dbReference type="Gene3D" id="1.20.1440.120">
    <property type="entry name" value="Recombination protein O, C-terminal domain"/>
    <property type="match status" value="1"/>
</dbReference>
<organism evidence="2 3">
    <name type="scientific">Croceicoccus esteveae</name>
    <dbReference type="NCBI Taxonomy" id="3075597"/>
    <lineage>
        <taxon>Bacteria</taxon>
        <taxon>Pseudomonadati</taxon>
        <taxon>Pseudomonadota</taxon>
        <taxon>Alphaproteobacteria</taxon>
        <taxon>Sphingomonadales</taxon>
        <taxon>Erythrobacteraceae</taxon>
        <taxon>Croceicoccus</taxon>
    </lineage>
</organism>
<reference evidence="2 3" key="1">
    <citation type="submission" date="2023-09" db="EMBL/GenBank/DDBJ databases">
        <authorList>
            <person name="Rey-Velasco X."/>
        </authorList>
    </citation>
    <scope>NUCLEOTIDE SEQUENCE [LARGE SCALE GENOMIC DNA]</scope>
    <source>
        <strain evidence="2 3">F390</strain>
    </source>
</reference>
<accession>A0ABU2ZFI1</accession>
<evidence type="ECO:0000259" key="1">
    <source>
        <dbReference type="Pfam" id="PF11967"/>
    </source>
</evidence>
<dbReference type="InterPro" id="IPR042242">
    <property type="entry name" value="RecO_C"/>
</dbReference>
<dbReference type="EMBL" id="JAVRHS010000002">
    <property type="protein sequence ID" value="MDT0575160.1"/>
    <property type="molecule type" value="Genomic_DNA"/>
</dbReference>
<keyword evidence="3" id="KW-1185">Reference proteome</keyword>
<dbReference type="RefSeq" id="WP_311339742.1">
    <property type="nucleotide sequence ID" value="NZ_JAVRHS010000002.1"/>
</dbReference>
<dbReference type="Proteomes" id="UP001259803">
    <property type="component" value="Unassembled WGS sequence"/>
</dbReference>
<evidence type="ECO:0000313" key="2">
    <source>
        <dbReference type="EMBL" id="MDT0575160.1"/>
    </source>
</evidence>
<sequence length="206" mass="22465">MQVRMTAIVCAARPHGETASIARLLTQETGLIAGYIAGGRGRMLRPVLIPGNTVAATITMKNAHQLPFFRTELVTSRALWMTEPLPAAAIQWVTALAAVTLPERQACPRIYDALQPLLDAICHAPSARGWTPALLRFETLLLREMGYGTRSDNLLTGAGVCWTETLALLKQQGRLVEHHLLAGTRADVMAARNLLMHRLDRITGVA</sequence>
<dbReference type="Pfam" id="PF11967">
    <property type="entry name" value="RecO_N"/>
    <property type="match status" value="1"/>
</dbReference>
<dbReference type="Pfam" id="PF02565">
    <property type="entry name" value="RecO_C"/>
    <property type="match status" value="1"/>
</dbReference>
<gene>
    <name evidence="2" type="ORF">RM533_03050</name>
</gene>
<dbReference type="InterPro" id="IPR022572">
    <property type="entry name" value="DNA_rep/recomb_RecO_N"/>
</dbReference>
<proteinExistence type="predicted"/>